<accession>A0A858XNW1</accession>
<evidence type="ECO:0000256" key="1">
    <source>
        <dbReference type="ARBA" id="ARBA00006739"/>
    </source>
</evidence>
<gene>
    <name evidence="4" type="ORF">GKD17_12580</name>
</gene>
<comment type="similarity">
    <text evidence="1">Belongs to the glycosyltransferase 2 family.</text>
</comment>
<reference evidence="4 5" key="1">
    <citation type="submission" date="2019-11" db="EMBL/GenBank/DDBJ databases">
        <title>Complete genome sequence of Bacteroides dorei DSM 17855.</title>
        <authorList>
            <person name="Russell J.T."/>
        </authorList>
    </citation>
    <scope>NUCLEOTIDE SEQUENCE [LARGE SCALE GENOMIC DNA]</scope>
    <source>
        <strain evidence="4 5">DSM 17855</strain>
    </source>
</reference>
<evidence type="ECO:0000256" key="3">
    <source>
        <dbReference type="ARBA" id="ARBA00022679"/>
    </source>
</evidence>
<evidence type="ECO:0000313" key="4">
    <source>
        <dbReference type="EMBL" id="QJR77167.1"/>
    </source>
</evidence>
<name>A0A858XNW1_9BACT</name>
<evidence type="ECO:0000313" key="5">
    <source>
        <dbReference type="Proteomes" id="UP000500949"/>
    </source>
</evidence>
<dbReference type="GeneID" id="93447513"/>
<dbReference type="InterPro" id="IPR029044">
    <property type="entry name" value="Nucleotide-diphossugar_trans"/>
</dbReference>
<dbReference type="SUPFAM" id="SSF53448">
    <property type="entry name" value="Nucleotide-diphospho-sugar transferases"/>
    <property type="match status" value="1"/>
</dbReference>
<dbReference type="Proteomes" id="UP000500949">
    <property type="component" value="Chromosome"/>
</dbReference>
<dbReference type="AlphaFoldDB" id="A0A858XNW1"/>
<keyword evidence="2" id="KW-0328">Glycosyltransferase</keyword>
<dbReference type="Gene3D" id="3.90.550.10">
    <property type="entry name" value="Spore Coat Polysaccharide Biosynthesis Protein SpsA, Chain A"/>
    <property type="match status" value="1"/>
</dbReference>
<organism evidence="4 5">
    <name type="scientific">Phocaeicola dorei</name>
    <dbReference type="NCBI Taxonomy" id="357276"/>
    <lineage>
        <taxon>Bacteria</taxon>
        <taxon>Pseudomonadati</taxon>
        <taxon>Bacteroidota</taxon>
        <taxon>Bacteroidia</taxon>
        <taxon>Bacteroidales</taxon>
        <taxon>Bacteroidaceae</taxon>
        <taxon>Phocaeicola</taxon>
    </lineage>
</organism>
<dbReference type="EMBL" id="CP046176">
    <property type="protein sequence ID" value="QJR77167.1"/>
    <property type="molecule type" value="Genomic_DNA"/>
</dbReference>
<dbReference type="RefSeq" id="WP_007835086.1">
    <property type="nucleotide sequence ID" value="NZ_CP046176.1"/>
</dbReference>
<sequence length="333" mass="38522">MAENSDFTLKVTALIILNYNNYKDTLNCIRSVEHYNTAPVKLVVVDNGSTHRDEVMNLKQYVERRYAGRNLRLNDEELSVKVSSSSVTLPYITFIESSSNDGYARGNNKALHLLEKDADVQYVMILNNDVLFIQDIIPALVAFVENHEDAALVSPLLYKKDMEEIDVNCARLDTSYKAELVENFFHYCYKAIGTDNPFVEKRYIIKKGTLLTKVIPIELPSGSCMFIRKQLFADLRFFDPYTFLYFEENILWQKVKSIGKRNYLLTGLKCIHLGASTTSFSPSLFILDHNYRSARYYMKNYMGVSKPAYWLYCFSVVVSKFLLRLQKAIMHKK</sequence>
<dbReference type="PANTHER" id="PTHR43179:SF12">
    <property type="entry name" value="GALACTOFURANOSYLTRANSFERASE GLFT2"/>
    <property type="match status" value="1"/>
</dbReference>
<protein>
    <submittedName>
        <fullName evidence="4">Glycosyltransferase</fullName>
    </submittedName>
</protein>
<evidence type="ECO:0000256" key="2">
    <source>
        <dbReference type="ARBA" id="ARBA00022676"/>
    </source>
</evidence>
<proteinExistence type="inferred from homology"/>
<dbReference type="PANTHER" id="PTHR43179">
    <property type="entry name" value="RHAMNOSYLTRANSFERASE WBBL"/>
    <property type="match status" value="1"/>
</dbReference>
<dbReference type="GO" id="GO:0016757">
    <property type="term" value="F:glycosyltransferase activity"/>
    <property type="evidence" value="ECO:0007669"/>
    <property type="project" value="UniProtKB-KW"/>
</dbReference>
<keyword evidence="3 4" id="KW-0808">Transferase</keyword>